<dbReference type="SFLD" id="SFLDF00009">
    <property type="entry name" value="o-succinylbenzoate_synthase"/>
    <property type="match status" value="1"/>
</dbReference>
<dbReference type="EMBL" id="QENZ01000003">
    <property type="protein sequence ID" value="PVX51792.1"/>
    <property type="molecule type" value="Genomic_DNA"/>
</dbReference>
<keyword evidence="1" id="KW-0479">Metal-binding</keyword>
<dbReference type="SUPFAM" id="SSF51604">
    <property type="entry name" value="Enolase C-terminal domain-like"/>
    <property type="match status" value="1"/>
</dbReference>
<dbReference type="SMART" id="SM00922">
    <property type="entry name" value="MR_MLE"/>
    <property type="match status" value="1"/>
</dbReference>
<dbReference type="InterPro" id="IPR029017">
    <property type="entry name" value="Enolase-like_N"/>
</dbReference>
<evidence type="ECO:0000313" key="4">
    <source>
        <dbReference type="Proteomes" id="UP000251835"/>
    </source>
</evidence>
<dbReference type="InterPro" id="IPR036849">
    <property type="entry name" value="Enolase-like_C_sf"/>
</dbReference>
<dbReference type="SUPFAM" id="SSF54826">
    <property type="entry name" value="Enolase N-terminal domain-like"/>
    <property type="match status" value="1"/>
</dbReference>
<proteinExistence type="predicted"/>
<dbReference type="SFLD" id="SFLDG00180">
    <property type="entry name" value="muconate_cycloisomerase"/>
    <property type="match status" value="1"/>
</dbReference>
<protein>
    <submittedName>
        <fullName evidence="3">O-succinylbenzoate synthase</fullName>
    </submittedName>
</protein>
<evidence type="ECO:0000259" key="2">
    <source>
        <dbReference type="SMART" id="SM00922"/>
    </source>
</evidence>
<organism evidence="3 4">
    <name type="scientific">Balneicella halophila</name>
    <dbReference type="NCBI Taxonomy" id="1537566"/>
    <lineage>
        <taxon>Bacteria</taxon>
        <taxon>Pseudomonadati</taxon>
        <taxon>Bacteroidota</taxon>
        <taxon>Bacteroidia</taxon>
        <taxon>Bacteroidales</taxon>
        <taxon>Balneicellaceae</taxon>
        <taxon>Balneicella</taxon>
    </lineage>
</organism>
<dbReference type="Gene3D" id="3.20.20.120">
    <property type="entry name" value="Enolase-like C-terminal domain"/>
    <property type="match status" value="1"/>
</dbReference>
<dbReference type="AlphaFoldDB" id="A0A7L4UQK5"/>
<dbReference type="CDD" id="cd03320">
    <property type="entry name" value="OSBS"/>
    <property type="match status" value="1"/>
</dbReference>
<evidence type="ECO:0000313" key="3">
    <source>
        <dbReference type="EMBL" id="PVX51792.1"/>
    </source>
</evidence>
<dbReference type="SFLD" id="SFLDS00001">
    <property type="entry name" value="Enolase"/>
    <property type="match status" value="1"/>
</dbReference>
<dbReference type="PANTHER" id="PTHR48073:SF2">
    <property type="entry name" value="O-SUCCINYLBENZOATE SYNTHASE"/>
    <property type="match status" value="1"/>
</dbReference>
<dbReference type="InterPro" id="IPR013342">
    <property type="entry name" value="Mandelate_racemase_C"/>
</dbReference>
<dbReference type="InterPro" id="IPR029065">
    <property type="entry name" value="Enolase_C-like"/>
</dbReference>
<evidence type="ECO:0000256" key="1">
    <source>
        <dbReference type="ARBA" id="ARBA00022723"/>
    </source>
</evidence>
<dbReference type="Gene3D" id="3.30.390.10">
    <property type="entry name" value="Enolase-like, N-terminal domain"/>
    <property type="match status" value="1"/>
</dbReference>
<name>A0A7L4UQK5_BALHA</name>
<keyword evidence="4" id="KW-1185">Reference proteome</keyword>
<dbReference type="Proteomes" id="UP000251835">
    <property type="component" value="Unassembled WGS sequence"/>
</dbReference>
<dbReference type="Pfam" id="PF13378">
    <property type="entry name" value="MR_MLE_C"/>
    <property type="match status" value="1"/>
</dbReference>
<accession>A0A7L4UQK5</accession>
<sequence>MLKADYKYHKLEFKQPSGTSRGVLKTKDSWFISIWDESNPSVKGIGECSLIPKLSYDDNDTIEAKIKEVCENIEDYFYWLNGGLTEYPALQFAVETALLDLQKGGKHLLFPSPFTEGNYGIKINGLLWMGSYDFMEEQLHSKTNSGFKCIKMKVGAINVEKERELLKKIRQNFPEHTIRVDANGAFTPTDVMEHLDFFAELGIHSIEQPLKQGQWKEMAKLCKNTPLPIALDEELIGIFPTIEKIALLETIKPQYIILKPSLLGGFKASKEWIDLAEERNIGWWVTSALESNIGLNTIAQWTATLNTENSYQGLGTGSLYTNNINSPLEIRGEELWYNPKKEWECF</sequence>
<dbReference type="RefSeq" id="WP_116495370.1">
    <property type="nucleotide sequence ID" value="NZ_QENZ01000003.1"/>
</dbReference>
<gene>
    <name evidence="3" type="ORF">C7377_0078</name>
</gene>
<reference evidence="3 4" key="1">
    <citation type="submission" date="2018-05" db="EMBL/GenBank/DDBJ databases">
        <title>Genomic Encyclopedia of Type Strains, Phase IV (KMG-IV): sequencing the most valuable type-strain genomes for metagenomic binning, comparative biology and taxonomic classification.</title>
        <authorList>
            <person name="Goeker M."/>
        </authorList>
    </citation>
    <scope>NUCLEOTIDE SEQUENCE [LARGE SCALE GENOMIC DNA]</scope>
    <source>
        <strain evidence="3 4">DSM 28579</strain>
    </source>
</reference>
<dbReference type="GO" id="GO:0046872">
    <property type="term" value="F:metal ion binding"/>
    <property type="evidence" value="ECO:0007669"/>
    <property type="project" value="UniProtKB-KW"/>
</dbReference>
<feature type="domain" description="Mandelate racemase/muconate lactonizing enzyme C-terminal" evidence="2">
    <location>
        <begin position="132"/>
        <end position="228"/>
    </location>
</feature>
<dbReference type="GO" id="GO:0016854">
    <property type="term" value="F:racemase and epimerase activity"/>
    <property type="evidence" value="ECO:0007669"/>
    <property type="project" value="UniProtKB-ARBA"/>
</dbReference>
<dbReference type="PANTHER" id="PTHR48073">
    <property type="entry name" value="O-SUCCINYLBENZOATE SYNTHASE-RELATED"/>
    <property type="match status" value="1"/>
</dbReference>
<dbReference type="OrthoDB" id="9766759at2"/>
<comment type="caution">
    <text evidence="3">The sequence shown here is derived from an EMBL/GenBank/DDBJ whole genome shotgun (WGS) entry which is preliminary data.</text>
</comment>